<protein>
    <submittedName>
        <fullName evidence="4">Uncharacterized protein</fullName>
    </submittedName>
</protein>
<proteinExistence type="predicted"/>
<dbReference type="GeneID" id="25263077"/>
<sequence>MSQVALATSQISESPDKNAVTKAVDPKQKAADVDRKMRFYGVLQAFREGRYPDNEQIDNALRYTIQQSPIDVSKLSPDGQRLIADVREIIETARQMVLQKNSHEEFQKFLFASRKADVTDRVGVKAPVAKEDAQNDAETAGKALRSLIKLFLRNGELRKLFNDFALIGRDVFADAASKAADIARPEEEKLAKVDHPAPDNHFHEDIPQTFKKVKKLPEAADKAKEDGTEAADKATDLNAPVKENVNNILGAVKASTLDKIPENRKQVIEEHTEKTKNYVKEKFPKARRDQFIYRLKKVVVECQRHHEYQDAMEFFLTAFEHYTGHAKSIAAQVESSATNARAEGNVQTAEATFRTLIERFANGKSTQPMVDAIDQIYTDVRNDPELKDWFSKLDKFLRSCLQLPGFIMKDEANTQARQLVESGKKFFVAADGREQGKYVAHKDRLFDEIQSFFLAMGNDPLNKKFGEDWKRLTQDLFLDAEGKATFKSHLWKDVRDPILPELMSHIGLIPIPRIEYSDEAVDVVIENLTLDAANLLPNIVEIDARNYFKMSRFNKLGDVHRHSFKITLSQIQTDMRDIHFAIRKKSGFPKMKDQGVADILVGGKGLTVTVLLEASSVPKGKQRRHVFTVKQVKANVHRMDFAIRHSKHDLLIKIFKPLASSLIKKQIKNAIERGITEGLEKADVELVDLFNQLDASKQDPETSAVDVAKQKVGSDDALTKKKGTFKLATSKRNSILPNMGDKSGWVNRIDERSDAAKAEQAGRPDWHSPAFSIVSSNQPEPKNVGNLPTSGRVSSKPNGNLSNSTNGVVTSGPETGFSIAAGN</sequence>
<dbReference type="PANTHER" id="PTHR31138:SF1">
    <property type="entry name" value="PDZ DOMAIN-CONTAINING PROTEIN"/>
    <property type="match status" value="1"/>
</dbReference>
<feature type="compositionally biased region" description="Basic and acidic residues" evidence="1">
    <location>
        <begin position="753"/>
        <end position="766"/>
    </location>
</feature>
<keyword evidence="5" id="KW-1185">Reference proteome</keyword>
<dbReference type="EMBL" id="JMSN01000001">
    <property type="protein sequence ID" value="KDN53599.1"/>
    <property type="molecule type" value="Genomic_DNA"/>
</dbReference>
<feature type="domain" description="HAM1-like C-terminal" evidence="2">
    <location>
        <begin position="635"/>
        <end position="779"/>
    </location>
</feature>
<dbReference type="InterPro" id="IPR027842">
    <property type="entry name" value="HAM1-like_C"/>
</dbReference>
<dbReference type="Gene3D" id="3.15.10.10">
    <property type="entry name" value="Bactericidal permeability-increasing protein, domain 1"/>
    <property type="match status" value="1"/>
</dbReference>
<dbReference type="GO" id="GO:0008289">
    <property type="term" value="F:lipid binding"/>
    <property type="evidence" value="ECO:0007669"/>
    <property type="project" value="InterPro"/>
</dbReference>
<dbReference type="Proteomes" id="UP000027361">
    <property type="component" value="Unassembled WGS sequence"/>
</dbReference>
<evidence type="ECO:0000259" key="2">
    <source>
        <dbReference type="Pfam" id="PF14613"/>
    </source>
</evidence>
<dbReference type="OrthoDB" id="19394at2759"/>
<dbReference type="AlphaFoldDB" id="A0A066WRG6"/>
<feature type="region of interest" description="Disordered" evidence="1">
    <location>
        <begin position="1"/>
        <end position="29"/>
    </location>
</feature>
<evidence type="ECO:0000313" key="4">
    <source>
        <dbReference type="EMBL" id="KDN53599.1"/>
    </source>
</evidence>
<feature type="domain" description="HAM1-like N-terminal" evidence="3">
    <location>
        <begin position="16"/>
        <end position="615"/>
    </location>
</feature>
<organism evidence="4 5">
    <name type="scientific">Tilletiaria anomala (strain ATCC 24038 / CBS 436.72 / UBC 951)</name>
    <dbReference type="NCBI Taxonomy" id="1037660"/>
    <lineage>
        <taxon>Eukaryota</taxon>
        <taxon>Fungi</taxon>
        <taxon>Dikarya</taxon>
        <taxon>Basidiomycota</taxon>
        <taxon>Ustilaginomycotina</taxon>
        <taxon>Exobasidiomycetes</taxon>
        <taxon>Georgefischeriales</taxon>
        <taxon>Tilletiariaceae</taxon>
        <taxon>Tilletiaria</taxon>
    </lineage>
</organism>
<gene>
    <name evidence="4" type="ORF">K437DRAFT_241804</name>
</gene>
<feature type="compositionally biased region" description="Polar residues" evidence="1">
    <location>
        <begin position="1"/>
        <end position="13"/>
    </location>
</feature>
<comment type="caution">
    <text evidence="4">The sequence shown here is derived from an EMBL/GenBank/DDBJ whole genome shotgun (WGS) entry which is preliminary data.</text>
</comment>
<evidence type="ECO:0000259" key="3">
    <source>
        <dbReference type="Pfam" id="PF19343"/>
    </source>
</evidence>
<evidence type="ECO:0000313" key="5">
    <source>
        <dbReference type="Proteomes" id="UP000027361"/>
    </source>
</evidence>
<dbReference type="InterPro" id="IPR017943">
    <property type="entry name" value="Bactericidal_perm-incr_a/b_dom"/>
</dbReference>
<dbReference type="InterPro" id="IPR045967">
    <property type="entry name" value="HAM1-like_N"/>
</dbReference>
<dbReference type="Pfam" id="PF19343">
    <property type="entry name" value="HAM1_N"/>
    <property type="match status" value="1"/>
</dbReference>
<reference evidence="4 5" key="1">
    <citation type="submission" date="2014-05" db="EMBL/GenBank/DDBJ databases">
        <title>Draft genome sequence of a rare smut relative, Tilletiaria anomala UBC 951.</title>
        <authorList>
            <consortium name="DOE Joint Genome Institute"/>
            <person name="Toome M."/>
            <person name="Kuo A."/>
            <person name="Henrissat B."/>
            <person name="Lipzen A."/>
            <person name="Tritt A."/>
            <person name="Yoshinaga Y."/>
            <person name="Zane M."/>
            <person name="Barry K."/>
            <person name="Grigoriev I.V."/>
            <person name="Spatafora J.W."/>
            <person name="Aimea M.C."/>
        </authorList>
    </citation>
    <scope>NUCLEOTIDE SEQUENCE [LARGE SCALE GENOMIC DNA]</scope>
    <source>
        <strain evidence="4 5">UBC 951</strain>
    </source>
</reference>
<dbReference type="PANTHER" id="PTHR31138">
    <property type="entry name" value="CHROMOSOME 19, WHOLE GENOME SHOTGUN SEQUENCE"/>
    <property type="match status" value="1"/>
</dbReference>
<dbReference type="Pfam" id="PF14613">
    <property type="entry name" value="HAM1_C"/>
    <property type="match status" value="1"/>
</dbReference>
<evidence type="ECO:0000256" key="1">
    <source>
        <dbReference type="SAM" id="MobiDB-lite"/>
    </source>
</evidence>
<feature type="compositionally biased region" description="Polar residues" evidence="1">
    <location>
        <begin position="773"/>
        <end position="813"/>
    </location>
</feature>
<dbReference type="InParanoid" id="A0A066WRG6"/>
<dbReference type="OMA" id="NTWHEAP"/>
<dbReference type="RefSeq" id="XP_013246451.1">
    <property type="nucleotide sequence ID" value="XM_013390997.1"/>
</dbReference>
<dbReference type="SUPFAM" id="SSF55394">
    <property type="entry name" value="Bactericidal permeability-increasing protein, BPI"/>
    <property type="match status" value="1"/>
</dbReference>
<name>A0A066WRG6_TILAU</name>
<dbReference type="STRING" id="1037660.A0A066WRG6"/>
<feature type="region of interest" description="Disordered" evidence="1">
    <location>
        <begin position="753"/>
        <end position="823"/>
    </location>
</feature>
<dbReference type="HOGENOM" id="CLU_007183_1_0_1"/>
<accession>A0A066WRG6</accession>